<gene>
    <name evidence="2" type="ORF">EB796_017519</name>
</gene>
<evidence type="ECO:0000313" key="2">
    <source>
        <dbReference type="EMBL" id="KAF6024188.1"/>
    </source>
</evidence>
<dbReference type="EMBL" id="VXIV02002609">
    <property type="protein sequence ID" value="KAF6024188.1"/>
    <property type="molecule type" value="Genomic_DNA"/>
</dbReference>
<comment type="caution">
    <text evidence="2">The sequence shown here is derived from an EMBL/GenBank/DDBJ whole genome shotgun (WGS) entry which is preliminary data.</text>
</comment>
<evidence type="ECO:0000256" key="1">
    <source>
        <dbReference type="SAM" id="MobiDB-lite"/>
    </source>
</evidence>
<feature type="region of interest" description="Disordered" evidence="1">
    <location>
        <begin position="59"/>
        <end position="98"/>
    </location>
</feature>
<proteinExistence type="predicted"/>
<protein>
    <submittedName>
        <fullName evidence="2">Uncharacterized protein</fullName>
    </submittedName>
</protein>
<dbReference type="Proteomes" id="UP000593567">
    <property type="component" value="Unassembled WGS sequence"/>
</dbReference>
<name>A0A7J7JFQ5_BUGNE</name>
<keyword evidence="3" id="KW-1185">Reference proteome</keyword>
<organism evidence="2 3">
    <name type="scientific">Bugula neritina</name>
    <name type="common">Brown bryozoan</name>
    <name type="synonym">Sertularia neritina</name>
    <dbReference type="NCBI Taxonomy" id="10212"/>
    <lineage>
        <taxon>Eukaryota</taxon>
        <taxon>Metazoa</taxon>
        <taxon>Spiralia</taxon>
        <taxon>Lophotrochozoa</taxon>
        <taxon>Bryozoa</taxon>
        <taxon>Gymnolaemata</taxon>
        <taxon>Cheilostomatida</taxon>
        <taxon>Flustrina</taxon>
        <taxon>Buguloidea</taxon>
        <taxon>Bugulidae</taxon>
        <taxon>Bugula</taxon>
    </lineage>
</organism>
<evidence type="ECO:0000313" key="3">
    <source>
        <dbReference type="Proteomes" id="UP000593567"/>
    </source>
</evidence>
<feature type="compositionally biased region" description="Polar residues" evidence="1">
    <location>
        <begin position="66"/>
        <end position="79"/>
    </location>
</feature>
<sequence length="124" mass="13678">MYQFAQSLGDVHWNKETSMQAVKDIKGFVSVKNNDTRPLKKQLPTLTVGLSTSILSHKSPLPPIQSKANNSNLLSNFPGNQDGGPEVETSLSSSSSADTPQIKIYFRLRCLTHLQDLVQIQPVQ</sequence>
<reference evidence="2" key="1">
    <citation type="submission" date="2020-06" db="EMBL/GenBank/DDBJ databases">
        <title>Draft genome of Bugula neritina, a colonial animal packing powerful symbionts and potential medicines.</title>
        <authorList>
            <person name="Rayko M."/>
        </authorList>
    </citation>
    <scope>NUCLEOTIDE SEQUENCE [LARGE SCALE GENOMIC DNA]</scope>
    <source>
        <strain evidence="2">Kwan_BN1</strain>
    </source>
</reference>
<dbReference type="AlphaFoldDB" id="A0A7J7JFQ5"/>
<accession>A0A7J7JFQ5</accession>